<feature type="transmembrane region" description="Helical" evidence="1">
    <location>
        <begin position="29"/>
        <end position="53"/>
    </location>
</feature>
<evidence type="ECO:0000313" key="3">
    <source>
        <dbReference type="Proteomes" id="UP000026987"/>
    </source>
</evidence>
<proteinExistence type="predicted"/>
<gene>
    <name evidence="2" type="ORF">PE3_004</name>
</gene>
<protein>
    <submittedName>
        <fullName evidence="2">Uncharacterized protein</fullName>
    </submittedName>
</protein>
<keyword evidence="1" id="KW-0812">Transmembrane</keyword>
<evidence type="ECO:0000313" key="2">
    <source>
        <dbReference type="EMBL" id="AIB06959.1"/>
    </source>
</evidence>
<reference evidence="3" key="1">
    <citation type="submission" date="2014-04" db="EMBL/GenBank/DDBJ databases">
        <title>New E.coli O157:H7 phage PE-3 complete genome.</title>
        <authorList>
            <person name="Xin Y."/>
            <person name="Chun L.X."/>
            <person name="Juan L."/>
            <person name="Jing H."/>
        </authorList>
    </citation>
    <scope>NUCLEOTIDE SEQUENCE [LARGE SCALE GENOMIC DNA]</scope>
</reference>
<dbReference type="OrthoDB" id="26363at10239"/>
<evidence type="ECO:0000256" key="1">
    <source>
        <dbReference type="SAM" id="Phobius"/>
    </source>
</evidence>
<accession>A0A060D523</accession>
<dbReference type="GeneID" id="19736351"/>
<keyword evidence="1" id="KW-1133">Transmembrane helix</keyword>
<dbReference type="Proteomes" id="UP000026987">
    <property type="component" value="Genome"/>
</dbReference>
<keyword evidence="3" id="KW-1185">Reference proteome</keyword>
<sequence length="55" mass="5941">MKFTVIALYIAIILSWLTAVIVDGNALRLGWLAVDIIFSPVGVVRGLLMWIGLAG</sequence>
<name>A0A060D523_9CAUD</name>
<dbReference type="EMBL" id="KJ748011">
    <property type="protein sequence ID" value="AIB06959.1"/>
    <property type="molecule type" value="Genomic_DNA"/>
</dbReference>
<dbReference type="RefSeq" id="YP_009044252.1">
    <property type="nucleotide sequence ID" value="NC_024379.1"/>
</dbReference>
<keyword evidence="1" id="KW-0472">Membrane</keyword>
<organism evidence="2 3">
    <name type="scientific">Escherichia phage PE3-1</name>
    <dbReference type="NCBI Taxonomy" id="1498170"/>
    <lineage>
        <taxon>Viruses</taxon>
        <taxon>Duplodnaviria</taxon>
        <taxon>Heunggongvirae</taxon>
        <taxon>Uroviricota</taxon>
        <taxon>Caudoviricetes</taxon>
        <taxon>Autographivirales</taxon>
        <taxon>Autotranscriptaviridae</taxon>
        <taxon>Studiervirinae</taxon>
        <taxon>Kayfunavirus</taxon>
        <taxon>Kayfunavirus PE31</taxon>
    </lineage>
</organism>
<dbReference type="KEGG" id="vg:19736351"/>